<evidence type="ECO:0000313" key="2">
    <source>
        <dbReference type="EMBL" id="OBU01777.1"/>
    </source>
</evidence>
<reference evidence="2 3" key="1">
    <citation type="submission" date="2016-03" db="EMBL/GenBank/DDBJ databases">
        <title>Comparative genomics of Pseudogymnoascus destructans, the fungus causing white-nose syndrome of bats.</title>
        <authorList>
            <person name="Palmer J.M."/>
            <person name="Drees K.P."/>
            <person name="Foster J.T."/>
            <person name="Lindner D.L."/>
        </authorList>
    </citation>
    <scope>NUCLEOTIDE SEQUENCE [LARGE SCALE GENOMIC DNA]</scope>
    <source>
        <strain evidence="2 3">UAMH 10579</strain>
    </source>
</reference>
<dbReference type="Pfam" id="PF07992">
    <property type="entry name" value="Pyr_redox_2"/>
    <property type="match status" value="1"/>
</dbReference>
<dbReference type="RefSeq" id="XP_018135509.1">
    <property type="nucleotide sequence ID" value="XM_018269601.2"/>
</dbReference>
<feature type="domain" description="FAD/NAD(P)-binding" evidence="1">
    <location>
        <begin position="3"/>
        <end position="299"/>
    </location>
</feature>
<protein>
    <recommendedName>
        <fullName evidence="1">FAD/NAD(P)-binding domain-containing protein</fullName>
    </recommendedName>
</protein>
<dbReference type="PANTHER" id="PTHR43735:SF25">
    <property type="entry name" value="NAD(P)H DEHYDROGENASE 3"/>
    <property type="match status" value="1"/>
</dbReference>
<dbReference type="PRINTS" id="PR00411">
    <property type="entry name" value="PNDRDTASEI"/>
</dbReference>
<dbReference type="InterPro" id="IPR036188">
    <property type="entry name" value="FAD/NAD-bd_sf"/>
</dbReference>
<dbReference type="Proteomes" id="UP000091956">
    <property type="component" value="Unassembled WGS sequence"/>
</dbReference>
<dbReference type="PRINTS" id="PR00368">
    <property type="entry name" value="FADPNR"/>
</dbReference>
<dbReference type="GO" id="GO:0004174">
    <property type="term" value="F:electron-transferring-flavoprotein dehydrogenase activity"/>
    <property type="evidence" value="ECO:0007669"/>
    <property type="project" value="TreeGrafter"/>
</dbReference>
<dbReference type="GeneID" id="28833454"/>
<sequence>MHNIVILGGNWAGVSTAHYLLRHVLPLLRNEKSQYMVTLVSPSTQTFFNVGAPRALVSEKVANAKPFASILDAFSEYKSSEFTFIQGEAVGVDGPAKTVSLKSVVTSDRQLIRYDSLVIATGSTSASPLWTLHGDHKVTLAAFQDIKTSLPSAKTILIAGGGPSGVETAGEIAYLYRNKDITLLSGGMRLLPRFQNDKPGKKAEQQLASLNVRILHNVRITSSNTAHGDEVSVVLSDGTARTVDMFIDATGGAPNTSFLPTAWLDGSKRVATDMGTLRSTKAPAGVYAIGDAASYSKGTVPDATWAVPALGYSIWSDLHRAATKDGSLKEDTVGMATLKEKKYKQFEKDMGIVPVGPEGGVGVLFGWSVPSFLVWLLKARTFTLDKAAGLANGSDFLKP</sequence>
<evidence type="ECO:0000259" key="1">
    <source>
        <dbReference type="Pfam" id="PF07992"/>
    </source>
</evidence>
<dbReference type="AlphaFoldDB" id="A0A2P2SY71"/>
<dbReference type="STRING" id="342668.A0A2P2SY71"/>
<reference evidence="3" key="2">
    <citation type="journal article" date="2018" name="Nat. Commun.">
        <title>Extreme sensitivity to ultraviolet light in the fungal pathogen causing white-nose syndrome of bats.</title>
        <authorList>
            <person name="Palmer J.M."/>
            <person name="Drees K.P."/>
            <person name="Foster J.T."/>
            <person name="Lindner D.L."/>
        </authorList>
    </citation>
    <scope>NUCLEOTIDE SEQUENCE [LARGE SCALE GENOMIC DNA]</scope>
    <source>
        <strain evidence="3">UAMH 10579</strain>
    </source>
</reference>
<dbReference type="Gene3D" id="3.50.50.100">
    <property type="match status" value="1"/>
</dbReference>
<organism evidence="2 3">
    <name type="scientific">Pseudogymnoascus verrucosus</name>
    <dbReference type="NCBI Taxonomy" id="342668"/>
    <lineage>
        <taxon>Eukaryota</taxon>
        <taxon>Fungi</taxon>
        <taxon>Dikarya</taxon>
        <taxon>Ascomycota</taxon>
        <taxon>Pezizomycotina</taxon>
        <taxon>Leotiomycetes</taxon>
        <taxon>Thelebolales</taxon>
        <taxon>Thelebolaceae</taxon>
        <taxon>Pseudogymnoascus</taxon>
    </lineage>
</organism>
<dbReference type="SUPFAM" id="SSF51905">
    <property type="entry name" value="FAD/NAD(P)-binding domain"/>
    <property type="match status" value="1"/>
</dbReference>
<dbReference type="InterPro" id="IPR023753">
    <property type="entry name" value="FAD/NAD-binding_dom"/>
</dbReference>
<name>A0A2P2SY71_9PEZI</name>
<gene>
    <name evidence="2" type="ORF">VE01_00068</name>
</gene>
<dbReference type="EMBL" id="KV460206">
    <property type="protein sequence ID" value="OBU01777.1"/>
    <property type="molecule type" value="Genomic_DNA"/>
</dbReference>
<dbReference type="GO" id="GO:0005737">
    <property type="term" value="C:cytoplasm"/>
    <property type="evidence" value="ECO:0007669"/>
    <property type="project" value="TreeGrafter"/>
</dbReference>
<accession>A0A2P2SY71</accession>
<dbReference type="OrthoDB" id="202203at2759"/>
<evidence type="ECO:0000313" key="3">
    <source>
        <dbReference type="Proteomes" id="UP000091956"/>
    </source>
</evidence>
<dbReference type="PANTHER" id="PTHR43735">
    <property type="entry name" value="APOPTOSIS-INDUCING FACTOR 1"/>
    <property type="match status" value="1"/>
</dbReference>
<keyword evidence="3" id="KW-1185">Reference proteome</keyword>
<proteinExistence type="predicted"/>
<dbReference type="GO" id="GO:0050660">
    <property type="term" value="F:flavin adenine dinucleotide binding"/>
    <property type="evidence" value="ECO:0007669"/>
    <property type="project" value="TreeGrafter"/>
</dbReference>